<proteinExistence type="predicted"/>
<dbReference type="Proteomes" id="UP000192907">
    <property type="component" value="Unassembled WGS sequence"/>
</dbReference>
<reference evidence="2" key="1">
    <citation type="submission" date="2017-04" db="EMBL/GenBank/DDBJ databases">
        <authorList>
            <person name="Varghese N."/>
            <person name="Submissions S."/>
        </authorList>
    </citation>
    <scope>NUCLEOTIDE SEQUENCE [LARGE SCALE GENOMIC DNA]</scope>
    <source>
        <strain evidence="2">RKEM611</strain>
    </source>
</reference>
<evidence type="ECO:0000313" key="1">
    <source>
        <dbReference type="EMBL" id="SMF62017.1"/>
    </source>
</evidence>
<organism evidence="1 2">
    <name type="scientific">Pseudobacteriovorax antillogorgiicola</name>
    <dbReference type="NCBI Taxonomy" id="1513793"/>
    <lineage>
        <taxon>Bacteria</taxon>
        <taxon>Pseudomonadati</taxon>
        <taxon>Bdellovibrionota</taxon>
        <taxon>Oligoflexia</taxon>
        <taxon>Oligoflexales</taxon>
        <taxon>Pseudobacteriovoracaceae</taxon>
        <taxon>Pseudobacteriovorax</taxon>
    </lineage>
</organism>
<accession>A0A1Y6CM29</accession>
<dbReference type="PROSITE" id="PS51257">
    <property type="entry name" value="PROKAR_LIPOPROTEIN"/>
    <property type="match status" value="1"/>
</dbReference>
<evidence type="ECO:0000313" key="2">
    <source>
        <dbReference type="Proteomes" id="UP000192907"/>
    </source>
</evidence>
<sequence length="252" mass="28190">MNCKILAVSSILLFTGCVSVDGLEVDKSFTYQELGNRGLMIAAVVKGSEVKLEGVSKHQLKNLLEAEIRDERSDFSLKPAEPTYSDTKIVNEFAKNLSLSEKTLASLPSSRRYLAYGIIVNDEMDYKDSEQKDSDGKITGYQYITERKITTTFKVYDLEKKKMVWAGDINKRLSETKTYTPSRHRELSNMDESVNTVNAIGGLAKAITGGKAEDGKVLNNVKFHPKPPKQKKVIQKLFEDFADSLPSKGMFD</sequence>
<dbReference type="RefSeq" id="WP_132323052.1">
    <property type="nucleotide sequence ID" value="NZ_FWZT01000021.1"/>
</dbReference>
<protein>
    <recommendedName>
        <fullName evidence="3">Lipoprotein</fullName>
    </recommendedName>
</protein>
<name>A0A1Y6CM29_9BACT</name>
<dbReference type="AlphaFoldDB" id="A0A1Y6CM29"/>
<dbReference type="EMBL" id="FWZT01000021">
    <property type="protein sequence ID" value="SMF62017.1"/>
    <property type="molecule type" value="Genomic_DNA"/>
</dbReference>
<gene>
    <name evidence="1" type="ORF">SAMN06296036_12120</name>
</gene>
<evidence type="ECO:0008006" key="3">
    <source>
        <dbReference type="Google" id="ProtNLM"/>
    </source>
</evidence>
<keyword evidence="2" id="KW-1185">Reference proteome</keyword>